<dbReference type="GO" id="GO:0032259">
    <property type="term" value="P:methylation"/>
    <property type="evidence" value="ECO:0007669"/>
    <property type="project" value="UniProtKB-KW"/>
</dbReference>
<keyword evidence="2" id="KW-0808">Transferase</keyword>
<dbReference type="InterPro" id="IPR029063">
    <property type="entry name" value="SAM-dependent_MTases_sf"/>
</dbReference>
<protein>
    <submittedName>
        <fullName evidence="2">Methyltransferase domain-containing protein</fullName>
    </submittedName>
</protein>
<dbReference type="Proteomes" id="UP000595254">
    <property type="component" value="Chromosome"/>
</dbReference>
<dbReference type="EMBL" id="CP068053">
    <property type="protein sequence ID" value="QQT00497.1"/>
    <property type="molecule type" value="Genomic_DNA"/>
</dbReference>
<dbReference type="InterPro" id="IPR013216">
    <property type="entry name" value="Methyltransf_11"/>
</dbReference>
<reference evidence="2 3" key="1">
    <citation type="submission" date="2021-01" db="EMBL/GenBank/DDBJ databases">
        <title>FDA dAtabase for Regulatory Grade micrObial Sequences (FDA-ARGOS): Supporting development and validation of Infectious Disease Dx tests.</title>
        <authorList>
            <person name="Nelson B."/>
            <person name="Plummer A."/>
            <person name="Tallon L."/>
            <person name="Sadzewicz L."/>
            <person name="Zhao X."/>
            <person name="Boylan J."/>
            <person name="Ott S."/>
            <person name="Bowen H."/>
            <person name="Vavikolanu K."/>
            <person name="Mehta A."/>
            <person name="Aluvathingal J."/>
            <person name="Nadendla S."/>
            <person name="Myers T."/>
            <person name="Yan Y."/>
            <person name="Sichtig H."/>
        </authorList>
    </citation>
    <scope>NUCLEOTIDE SEQUENCE [LARGE SCALE GENOMIC DNA]</scope>
    <source>
        <strain evidence="2 3">FDAARGOS_1161</strain>
    </source>
</reference>
<dbReference type="Pfam" id="PF08241">
    <property type="entry name" value="Methyltransf_11"/>
    <property type="match status" value="1"/>
</dbReference>
<keyword evidence="3" id="KW-1185">Reference proteome</keyword>
<dbReference type="CDD" id="cd02440">
    <property type="entry name" value="AdoMet_MTases"/>
    <property type="match status" value="1"/>
</dbReference>
<dbReference type="PANTHER" id="PTHR43861:SF1">
    <property type="entry name" value="TRANS-ACONITATE 2-METHYLTRANSFERASE"/>
    <property type="match status" value="1"/>
</dbReference>
<accession>A0A974NM84</accession>
<sequence>MISQNKSDWWNAALYDNHHAFVSSYGDHLLNLLAPQKAETILDLGCGTGDLAMKMLELQVNVVGIDQSETMINQARRKYPTIPFFVKNAIDLGYDEEFEAVFSNAVLHWVKPPSLALTSIYHALKPGGRFVAEFGGKGNVQRIIDAIIMNIKQVGHPYAKHQLPWYFPSIGEYTTLMEQAGFSVIFAQAFDRPTRLTGDAGLRNWINMFAASLFDGIDHDSKNMIMTAIEKQLKPTLYKEDSWLAEYKRIRVVGIKE</sequence>
<feature type="domain" description="Methyltransferase type 11" evidence="1">
    <location>
        <begin position="42"/>
        <end position="131"/>
    </location>
</feature>
<dbReference type="PANTHER" id="PTHR43861">
    <property type="entry name" value="TRANS-ACONITATE 2-METHYLTRANSFERASE-RELATED"/>
    <property type="match status" value="1"/>
</dbReference>
<dbReference type="GO" id="GO:0008757">
    <property type="term" value="F:S-adenosylmethionine-dependent methyltransferase activity"/>
    <property type="evidence" value="ECO:0007669"/>
    <property type="project" value="InterPro"/>
</dbReference>
<evidence type="ECO:0000313" key="3">
    <source>
        <dbReference type="Proteomes" id="UP000595254"/>
    </source>
</evidence>
<dbReference type="Gene3D" id="3.40.50.150">
    <property type="entry name" value="Vaccinia Virus protein VP39"/>
    <property type="match status" value="1"/>
</dbReference>
<keyword evidence="2" id="KW-0489">Methyltransferase</keyword>
<name>A0A974NM84_PERPY</name>
<evidence type="ECO:0000259" key="1">
    <source>
        <dbReference type="Pfam" id="PF08241"/>
    </source>
</evidence>
<dbReference type="SUPFAM" id="SSF53335">
    <property type="entry name" value="S-adenosyl-L-methionine-dependent methyltransferases"/>
    <property type="match status" value="1"/>
</dbReference>
<gene>
    <name evidence="2" type="ORF">I6J18_00655</name>
</gene>
<organism evidence="2 3">
    <name type="scientific">Peribacillus psychrosaccharolyticus</name>
    <name type="common">Bacillus psychrosaccharolyticus</name>
    <dbReference type="NCBI Taxonomy" id="1407"/>
    <lineage>
        <taxon>Bacteria</taxon>
        <taxon>Bacillati</taxon>
        <taxon>Bacillota</taxon>
        <taxon>Bacilli</taxon>
        <taxon>Bacillales</taxon>
        <taxon>Bacillaceae</taxon>
        <taxon>Peribacillus</taxon>
    </lineage>
</organism>
<evidence type="ECO:0000313" key="2">
    <source>
        <dbReference type="EMBL" id="QQT00497.1"/>
    </source>
</evidence>
<proteinExistence type="predicted"/>
<dbReference type="KEGG" id="ppsr:I6J18_00655"/>
<dbReference type="RefSeq" id="WP_040375321.1">
    <property type="nucleotide sequence ID" value="NZ_CP068053.1"/>
</dbReference>
<dbReference type="AlphaFoldDB" id="A0A974NM84"/>